<protein>
    <submittedName>
        <fullName evidence="1">Uncharacterized protein</fullName>
    </submittedName>
</protein>
<keyword evidence="2" id="KW-1185">Reference proteome</keyword>
<dbReference type="EMBL" id="JAOPHQ010003978">
    <property type="protein sequence ID" value="KAK0141287.1"/>
    <property type="molecule type" value="Genomic_DNA"/>
</dbReference>
<reference evidence="1" key="1">
    <citation type="journal article" date="2023" name="Front. Mar. Sci.">
        <title>A new Merluccius polli reference genome to investigate the effects of global change in West African waters.</title>
        <authorList>
            <person name="Mateo J.L."/>
            <person name="Blanco-Fernandez C."/>
            <person name="Garcia-Vazquez E."/>
            <person name="Machado-Schiaffino G."/>
        </authorList>
    </citation>
    <scope>NUCLEOTIDE SEQUENCE</scope>
    <source>
        <strain evidence="1">C29</strain>
        <tissue evidence="1">Fin</tissue>
    </source>
</reference>
<evidence type="ECO:0000313" key="2">
    <source>
        <dbReference type="Proteomes" id="UP001174136"/>
    </source>
</evidence>
<gene>
    <name evidence="1" type="ORF">N1851_021730</name>
</gene>
<accession>A0AA47MJN8</accession>
<sequence length="172" mass="19832">MFYKAADEHMFHSRIVPHGFLPFLISDVNGNTVAPFPQRTATSTSGDWKTDADPKRAVWLFTQELLNNKNGSEENHFSVDLRKDQEEQDRSYVSIYKRRNVEWASPLTCTLEGDAAVGLGVNRHVMSTMMLKMRTGFQLKLGQCLHRTQFLTFKMSKHCRYCLGYFQAKMLS</sequence>
<dbReference type="AlphaFoldDB" id="A0AA47MJN8"/>
<organism evidence="1 2">
    <name type="scientific">Merluccius polli</name>
    <name type="common">Benguela hake</name>
    <name type="synonym">Merluccius cadenati</name>
    <dbReference type="NCBI Taxonomy" id="89951"/>
    <lineage>
        <taxon>Eukaryota</taxon>
        <taxon>Metazoa</taxon>
        <taxon>Chordata</taxon>
        <taxon>Craniata</taxon>
        <taxon>Vertebrata</taxon>
        <taxon>Euteleostomi</taxon>
        <taxon>Actinopterygii</taxon>
        <taxon>Neopterygii</taxon>
        <taxon>Teleostei</taxon>
        <taxon>Neoteleostei</taxon>
        <taxon>Acanthomorphata</taxon>
        <taxon>Zeiogadaria</taxon>
        <taxon>Gadariae</taxon>
        <taxon>Gadiformes</taxon>
        <taxon>Gadoidei</taxon>
        <taxon>Merlucciidae</taxon>
        <taxon>Merluccius</taxon>
    </lineage>
</organism>
<proteinExistence type="predicted"/>
<name>A0AA47MJN8_MERPO</name>
<comment type="caution">
    <text evidence="1">The sequence shown here is derived from an EMBL/GenBank/DDBJ whole genome shotgun (WGS) entry which is preliminary data.</text>
</comment>
<evidence type="ECO:0000313" key="1">
    <source>
        <dbReference type="EMBL" id="KAK0141287.1"/>
    </source>
</evidence>
<dbReference type="Proteomes" id="UP001174136">
    <property type="component" value="Unassembled WGS sequence"/>
</dbReference>